<dbReference type="RefSeq" id="WP_147801289.1">
    <property type="nucleotide sequence ID" value="NZ_VPFL01000047.1"/>
</dbReference>
<dbReference type="Proteomes" id="UP000321201">
    <property type="component" value="Unassembled WGS sequence"/>
</dbReference>
<dbReference type="OrthoDB" id="8595257at2"/>
<name>A0A5C7EFX6_9PROT</name>
<protein>
    <recommendedName>
        <fullName evidence="3">Prophage CP4-57 regulatory protein (AlpA)</fullName>
    </recommendedName>
</protein>
<accession>A0A5C7EFX6</accession>
<gene>
    <name evidence="1" type="ORF">FR698_16535</name>
</gene>
<sequence length="99" mass="11084">MTDDLIDRLAAAVAERISRPIPIQVDLWSADEIAAYLKVCRRYVIDRYSKLPDFPPAIRLPSAGGRSGHPRWRASDVIAWAEKYKEGAPGRIGRPRKAA</sequence>
<proteinExistence type="predicted"/>
<organism evidence="1 2">
    <name type="scientific">Pelomicrobium methylotrophicum</name>
    <dbReference type="NCBI Taxonomy" id="2602750"/>
    <lineage>
        <taxon>Bacteria</taxon>
        <taxon>Pseudomonadati</taxon>
        <taxon>Pseudomonadota</taxon>
        <taxon>Hydrogenophilia</taxon>
        <taxon>Hydrogenophilia incertae sedis</taxon>
        <taxon>Pelomicrobium</taxon>
    </lineage>
</organism>
<evidence type="ECO:0008006" key="3">
    <source>
        <dbReference type="Google" id="ProtNLM"/>
    </source>
</evidence>
<reference evidence="1 2" key="1">
    <citation type="submission" date="2019-08" db="EMBL/GenBank/DDBJ databases">
        <title>Pelomicrobium methylotrophicum gen. nov., sp. nov. a moderately thermophilic, facultatively anaerobic, lithoautotrophic and methylotrophic bacterium isolated from a terrestrial mud volcano.</title>
        <authorList>
            <person name="Slobodkina G.B."/>
            <person name="Merkel A.Y."/>
            <person name="Slobodkin A.I."/>
        </authorList>
    </citation>
    <scope>NUCLEOTIDE SEQUENCE [LARGE SCALE GENOMIC DNA]</scope>
    <source>
        <strain evidence="1 2">SM250</strain>
    </source>
</reference>
<evidence type="ECO:0000313" key="1">
    <source>
        <dbReference type="EMBL" id="TXF09821.1"/>
    </source>
</evidence>
<dbReference type="AlphaFoldDB" id="A0A5C7EFX6"/>
<evidence type="ECO:0000313" key="2">
    <source>
        <dbReference type="Proteomes" id="UP000321201"/>
    </source>
</evidence>
<dbReference type="InParanoid" id="A0A5C7EFX6"/>
<dbReference type="EMBL" id="VPFL01000047">
    <property type="protein sequence ID" value="TXF09821.1"/>
    <property type="molecule type" value="Genomic_DNA"/>
</dbReference>
<keyword evidence="2" id="KW-1185">Reference proteome</keyword>
<comment type="caution">
    <text evidence="1">The sequence shown here is derived from an EMBL/GenBank/DDBJ whole genome shotgun (WGS) entry which is preliminary data.</text>
</comment>